<dbReference type="Gene3D" id="3.50.50.60">
    <property type="entry name" value="FAD/NAD(P)-binding domain"/>
    <property type="match status" value="1"/>
</dbReference>
<organism evidence="5 6">
    <name type="scientific">Corynebacterium efficiens (strain DSM 44549 / YS-314 / AJ 12310 / JCM 11189 / NBRC 100395)</name>
    <dbReference type="NCBI Taxonomy" id="196164"/>
    <lineage>
        <taxon>Bacteria</taxon>
        <taxon>Bacillati</taxon>
        <taxon>Actinomycetota</taxon>
        <taxon>Actinomycetes</taxon>
        <taxon>Mycobacteriales</taxon>
        <taxon>Corynebacteriaceae</taxon>
        <taxon>Corynebacterium</taxon>
    </lineage>
</organism>
<dbReference type="PANTHER" id="PTHR42841">
    <property type="entry name" value="AMINE OXIDASE"/>
    <property type="match status" value="1"/>
</dbReference>
<dbReference type="PRINTS" id="PR00757">
    <property type="entry name" value="AMINEOXDASEF"/>
</dbReference>
<protein>
    <recommendedName>
        <fullName evidence="4">Amine oxidase domain-containing protein</fullName>
    </recommendedName>
</protein>
<dbReference type="EMBL" id="BA000035">
    <property type="protein sequence ID" value="BAC17906.1"/>
    <property type="molecule type" value="Genomic_DNA"/>
</dbReference>
<proteinExistence type="predicted"/>
<dbReference type="SUPFAM" id="SSF51905">
    <property type="entry name" value="FAD/NAD(P)-binding domain"/>
    <property type="match status" value="1"/>
</dbReference>
<evidence type="ECO:0000256" key="2">
    <source>
        <dbReference type="ARBA" id="ARBA00023002"/>
    </source>
</evidence>
<accession>C8NMZ1</accession>
<dbReference type="InterPro" id="IPR001613">
    <property type="entry name" value="Flavin_amine_oxidase"/>
</dbReference>
<dbReference type="InterPro" id="IPR002937">
    <property type="entry name" value="Amino_oxidase"/>
</dbReference>
<evidence type="ECO:0000313" key="6">
    <source>
        <dbReference type="Proteomes" id="UP000001409"/>
    </source>
</evidence>
<dbReference type="Proteomes" id="UP000001409">
    <property type="component" value="Chromosome"/>
</dbReference>
<dbReference type="STRING" id="196164.gene:10741504"/>
<dbReference type="eggNOG" id="COG1232">
    <property type="taxonomic scope" value="Bacteria"/>
</dbReference>
<dbReference type="Pfam" id="PF01593">
    <property type="entry name" value="Amino_oxidase"/>
    <property type="match status" value="1"/>
</dbReference>
<dbReference type="KEGG" id="cef:CE1096"/>
<evidence type="ECO:0000259" key="4">
    <source>
        <dbReference type="Pfam" id="PF01593"/>
    </source>
</evidence>
<feature type="domain" description="Amine oxidase" evidence="4">
    <location>
        <begin position="20"/>
        <end position="418"/>
    </location>
</feature>
<reference evidence="5 6" key="1">
    <citation type="journal article" date="2003" name="Genome Res.">
        <title>Comparative complete genome sequence analysis of the amino acid replacements responsible for the thermostability of Corynebacterium efficiens.</title>
        <authorList>
            <person name="Nishio Y."/>
            <person name="Nakamura Y."/>
            <person name="Kawarabayasi Y."/>
            <person name="Usuda Y."/>
            <person name="Kimura E."/>
            <person name="Sugimoto S."/>
            <person name="Matsui K."/>
            <person name="Yamagishi A."/>
            <person name="Kikuchi H."/>
            <person name="Ikeo K."/>
            <person name="Gojobori T."/>
        </authorList>
    </citation>
    <scope>NUCLEOTIDE SEQUENCE [LARGE SCALE GENOMIC DNA]</scope>
    <source>
        <strain evidence="6">DSM 44549 / YS-314 / AJ 12310 / JCM 11189 / NBRC 100395</strain>
    </source>
</reference>
<feature type="binding site" evidence="3">
    <location>
        <position position="230"/>
    </location>
    <ligand>
        <name>FAD</name>
        <dbReference type="ChEBI" id="CHEBI:57692"/>
    </ligand>
</feature>
<dbReference type="InterPro" id="IPR036188">
    <property type="entry name" value="FAD/NAD-bd_sf"/>
</dbReference>
<name>Q8FQM3_COREF</name>
<comment type="cofactor">
    <cofactor evidence="1">
        <name>FAD</name>
        <dbReference type="ChEBI" id="CHEBI:57692"/>
    </cofactor>
</comment>
<accession>Q8FQM3</accession>
<keyword evidence="2" id="KW-0560">Oxidoreductase</keyword>
<dbReference type="GO" id="GO:0016491">
    <property type="term" value="F:oxidoreductase activity"/>
    <property type="evidence" value="ECO:0007669"/>
    <property type="project" value="UniProtKB-KW"/>
</dbReference>
<keyword evidence="6" id="KW-1185">Reference proteome</keyword>
<evidence type="ECO:0000256" key="1">
    <source>
        <dbReference type="ARBA" id="ARBA00001974"/>
    </source>
</evidence>
<dbReference type="OrthoDB" id="9767561at2"/>
<dbReference type="AlphaFoldDB" id="Q8FQM3"/>
<evidence type="ECO:0000313" key="5">
    <source>
        <dbReference type="EMBL" id="BAC17906.1"/>
    </source>
</evidence>
<dbReference type="HOGENOM" id="CLU_039679_0_0_11"/>
<sequence>MRKYRRSTMDTDVIVIGAGLAGLQAARRLEDEGLGVLVLEREEEIGGRVRTDHIDGFLLDRGFQVLNPAYRAVRDWVDIKALKMQHFDVGVQLRDDTGISTLAHPLRHPRLIPQTLRSGYLTPGELFALARWLGPTLVSEKISARATRDTTLNSALDRARITGPLRRNVLDTFLAGVLADGHGTTSANLARLLLRTFAYGSPGLPRGGMQALPQQLADRLQRAPLTGHAVTGISDTGAGVTVDTDAGSFTARYVVVATDPVGAGELTGVEAPRMKGLATWWFRTDEAPDTGRFIRLDATRPGGGAAGPVLHATVVSAAAPSYAPEDQHLIEATALLGEDSATEAEVRADLERIYSTSTGGWELIIRHDVPHSLPEQRPPLVDRQSQRVGEHVFVAGDHRDTASINGALISGDRAARAISGLVRA</sequence>
<evidence type="ECO:0000256" key="3">
    <source>
        <dbReference type="PIRSR" id="PIRSR601613-1"/>
    </source>
</evidence>